<reference evidence="1" key="1">
    <citation type="submission" date="2014-11" db="EMBL/GenBank/DDBJ databases">
        <authorList>
            <person name="Amaro Gonzalez C."/>
        </authorList>
    </citation>
    <scope>NUCLEOTIDE SEQUENCE</scope>
</reference>
<dbReference type="EMBL" id="GBXM01099707">
    <property type="protein sequence ID" value="JAH08870.1"/>
    <property type="molecule type" value="Transcribed_RNA"/>
</dbReference>
<evidence type="ECO:0000313" key="1">
    <source>
        <dbReference type="EMBL" id="JAH08870.1"/>
    </source>
</evidence>
<organism evidence="1">
    <name type="scientific">Anguilla anguilla</name>
    <name type="common">European freshwater eel</name>
    <name type="synonym">Muraena anguilla</name>
    <dbReference type="NCBI Taxonomy" id="7936"/>
    <lineage>
        <taxon>Eukaryota</taxon>
        <taxon>Metazoa</taxon>
        <taxon>Chordata</taxon>
        <taxon>Craniata</taxon>
        <taxon>Vertebrata</taxon>
        <taxon>Euteleostomi</taxon>
        <taxon>Actinopterygii</taxon>
        <taxon>Neopterygii</taxon>
        <taxon>Teleostei</taxon>
        <taxon>Anguilliformes</taxon>
        <taxon>Anguillidae</taxon>
        <taxon>Anguilla</taxon>
    </lineage>
</organism>
<name>A0A0E9PXS1_ANGAN</name>
<accession>A0A0E9PXS1</accession>
<reference evidence="1" key="2">
    <citation type="journal article" date="2015" name="Fish Shellfish Immunol.">
        <title>Early steps in the European eel (Anguilla anguilla)-Vibrio vulnificus interaction in the gills: Role of the RtxA13 toxin.</title>
        <authorList>
            <person name="Callol A."/>
            <person name="Pajuelo D."/>
            <person name="Ebbesson L."/>
            <person name="Teles M."/>
            <person name="MacKenzie S."/>
            <person name="Amaro C."/>
        </authorList>
    </citation>
    <scope>NUCLEOTIDE SEQUENCE</scope>
</reference>
<protein>
    <submittedName>
        <fullName evidence="1">Uncharacterized protein</fullName>
    </submittedName>
</protein>
<proteinExistence type="predicted"/>
<sequence length="64" mass="7333">MGKKNNLKVIGQTNRFPMLYSDVKLKCAQVSTMFDCMDGMKVDKLHSATIYRLPIVKTNRLKIV</sequence>
<dbReference type="AlphaFoldDB" id="A0A0E9PXS1"/>